<dbReference type="InterPro" id="IPR000594">
    <property type="entry name" value="ThiF_NAD_FAD-bd"/>
</dbReference>
<dbReference type="Pfam" id="PF00899">
    <property type="entry name" value="ThiF"/>
    <property type="match status" value="1"/>
</dbReference>
<dbReference type="InterPro" id="IPR000011">
    <property type="entry name" value="UBQ/SUMO-activ_enz_E1-like"/>
</dbReference>
<evidence type="ECO:0000256" key="3">
    <source>
        <dbReference type="ARBA" id="ARBA00005673"/>
    </source>
</evidence>
<evidence type="ECO:0000313" key="8">
    <source>
        <dbReference type="EMBL" id="KAJ2681472.1"/>
    </source>
</evidence>
<comment type="pathway">
    <text evidence="2">Protein modification; protein sumoylation.</text>
</comment>
<dbReference type="GO" id="GO:0004839">
    <property type="term" value="F:ubiquitin activating enzyme activity"/>
    <property type="evidence" value="ECO:0007669"/>
    <property type="project" value="UniProtKB-EC"/>
</dbReference>
<proteinExistence type="inferred from homology"/>
<dbReference type="InterPro" id="IPR035985">
    <property type="entry name" value="Ubiquitin-activating_enz"/>
</dbReference>
<keyword evidence="4" id="KW-0833">Ubl conjugation pathway</keyword>
<organism evidence="8 9">
    <name type="scientific">Coemansia spiralis</name>
    <dbReference type="NCBI Taxonomy" id="417178"/>
    <lineage>
        <taxon>Eukaryota</taxon>
        <taxon>Fungi</taxon>
        <taxon>Fungi incertae sedis</taxon>
        <taxon>Zoopagomycota</taxon>
        <taxon>Kickxellomycotina</taxon>
        <taxon>Kickxellomycetes</taxon>
        <taxon>Kickxellales</taxon>
        <taxon>Kickxellaceae</taxon>
        <taxon>Coemansia</taxon>
    </lineage>
</organism>
<dbReference type="GO" id="GO:0031510">
    <property type="term" value="C:SUMO activating enzyme complex"/>
    <property type="evidence" value="ECO:0007669"/>
    <property type="project" value="TreeGrafter"/>
</dbReference>
<dbReference type="GO" id="GO:0005737">
    <property type="term" value="C:cytoplasm"/>
    <property type="evidence" value="ECO:0007669"/>
    <property type="project" value="TreeGrafter"/>
</dbReference>
<dbReference type="Proteomes" id="UP001151516">
    <property type="component" value="Unassembled WGS sequence"/>
</dbReference>
<protein>
    <recommendedName>
        <fullName evidence="6">Ubiquitin-like 1-activating enzyme E1A</fullName>
    </recommendedName>
</protein>
<evidence type="ECO:0000313" key="9">
    <source>
        <dbReference type="Proteomes" id="UP001151516"/>
    </source>
</evidence>
<gene>
    <name evidence="8" type="primary">AOS1</name>
    <name evidence="8" type="ORF">IWW39_006326</name>
</gene>
<dbReference type="PANTHER" id="PTHR10953:SF162">
    <property type="entry name" value="SUMO-ACTIVATING ENZYME SUBUNIT 1"/>
    <property type="match status" value="1"/>
</dbReference>
<dbReference type="AlphaFoldDB" id="A0A9W8GFW6"/>
<comment type="subcellular location">
    <subcellularLocation>
        <location evidence="1">Nucleus</location>
    </subcellularLocation>
</comment>
<sequence>MSQRNGVISKEEEALYDRQIRLWGMEAQSRLRNSSILFIGVKAVTLEACKNLVLGGIGQLSIYDPQPISKLDLETQYYFNESHVGQAKDKVLAEKLAILNPLVDIRAVSSLDEIEGVDLVVSIGRQQAKDEWRRRGVKSILADAFGLFGYIFVDCLDAHEYIEEGRVKDAKTGESEVVRESKVATYKSFKESVKAKVPGGNATRLARKYSPLVFVCQALATMGNETAVGEFVRSALEQRELPWGFVADELLERVQASWDTEFVPSAAVVGATLAQEVLKIITLKDMPANNWFTYDGLVSEGITCML</sequence>
<evidence type="ECO:0000256" key="1">
    <source>
        <dbReference type="ARBA" id="ARBA00004123"/>
    </source>
</evidence>
<dbReference type="Gene3D" id="3.40.50.720">
    <property type="entry name" value="NAD(P)-binding Rossmann-like Domain"/>
    <property type="match status" value="1"/>
</dbReference>
<evidence type="ECO:0000256" key="6">
    <source>
        <dbReference type="ARBA" id="ARBA00044354"/>
    </source>
</evidence>
<dbReference type="OrthoDB" id="10252231at2759"/>
<comment type="caution">
    <text evidence="8">The sequence shown here is derived from an EMBL/GenBank/DDBJ whole genome shotgun (WGS) entry which is preliminary data.</text>
</comment>
<evidence type="ECO:0000256" key="5">
    <source>
        <dbReference type="ARBA" id="ARBA00023242"/>
    </source>
</evidence>
<keyword evidence="9" id="KW-1185">Reference proteome</keyword>
<dbReference type="GO" id="GO:0016925">
    <property type="term" value="P:protein sumoylation"/>
    <property type="evidence" value="ECO:0007669"/>
    <property type="project" value="TreeGrafter"/>
</dbReference>
<evidence type="ECO:0000256" key="2">
    <source>
        <dbReference type="ARBA" id="ARBA00004718"/>
    </source>
</evidence>
<keyword evidence="8" id="KW-0436">Ligase</keyword>
<keyword evidence="5" id="KW-0539">Nucleus</keyword>
<dbReference type="SUPFAM" id="SSF69572">
    <property type="entry name" value="Activating enzymes of the ubiquitin-like proteins"/>
    <property type="match status" value="1"/>
</dbReference>
<reference evidence="8" key="1">
    <citation type="submission" date="2022-07" db="EMBL/GenBank/DDBJ databases">
        <title>Phylogenomic reconstructions and comparative analyses of Kickxellomycotina fungi.</title>
        <authorList>
            <person name="Reynolds N.K."/>
            <person name="Stajich J.E."/>
            <person name="Barry K."/>
            <person name="Grigoriev I.V."/>
            <person name="Crous P."/>
            <person name="Smith M.E."/>
        </authorList>
    </citation>
    <scope>NUCLEOTIDE SEQUENCE</scope>
    <source>
        <strain evidence="8">CBS 109367</strain>
    </source>
</reference>
<feature type="domain" description="THIF-type NAD/FAD binding fold" evidence="7">
    <location>
        <begin position="16"/>
        <end position="298"/>
    </location>
</feature>
<dbReference type="GO" id="GO:0019948">
    <property type="term" value="F:SUMO activating enzyme activity"/>
    <property type="evidence" value="ECO:0007669"/>
    <property type="project" value="TreeGrafter"/>
</dbReference>
<comment type="similarity">
    <text evidence="3">Belongs to the ubiquitin-activating E1 family.</text>
</comment>
<dbReference type="PANTHER" id="PTHR10953">
    <property type="entry name" value="UBIQUITIN-ACTIVATING ENZYME E1"/>
    <property type="match status" value="1"/>
</dbReference>
<dbReference type="EMBL" id="JANBTX010000636">
    <property type="protein sequence ID" value="KAJ2681472.1"/>
    <property type="molecule type" value="Genomic_DNA"/>
</dbReference>
<dbReference type="PRINTS" id="PR01849">
    <property type="entry name" value="UBIQUITINACT"/>
</dbReference>
<evidence type="ECO:0000259" key="7">
    <source>
        <dbReference type="Pfam" id="PF00899"/>
    </source>
</evidence>
<dbReference type="InterPro" id="IPR045886">
    <property type="entry name" value="ThiF/MoeB/HesA"/>
</dbReference>
<name>A0A9W8GFW6_9FUNG</name>
<evidence type="ECO:0000256" key="4">
    <source>
        <dbReference type="ARBA" id="ARBA00022786"/>
    </source>
</evidence>
<accession>A0A9W8GFW6</accession>